<reference evidence="1" key="1">
    <citation type="submission" date="2021-04" db="EMBL/GenBank/DDBJ databases">
        <title>novel species isolated from subtropical streams in China.</title>
        <authorList>
            <person name="Lu H."/>
        </authorList>
    </citation>
    <scope>NUCLEOTIDE SEQUENCE</scope>
    <source>
        <strain evidence="1">FT137W</strain>
    </source>
</reference>
<organism evidence="1 2">
    <name type="scientific">Undibacterium fentianense</name>
    <dbReference type="NCBI Taxonomy" id="2828728"/>
    <lineage>
        <taxon>Bacteria</taxon>
        <taxon>Pseudomonadati</taxon>
        <taxon>Pseudomonadota</taxon>
        <taxon>Betaproteobacteria</taxon>
        <taxon>Burkholderiales</taxon>
        <taxon>Oxalobacteraceae</taxon>
        <taxon>Undibacterium</taxon>
    </lineage>
</organism>
<keyword evidence="2" id="KW-1185">Reference proteome</keyword>
<proteinExistence type="predicted"/>
<dbReference type="AlphaFoldDB" id="A0A941IBW6"/>
<evidence type="ECO:0000313" key="1">
    <source>
        <dbReference type="EMBL" id="MBR7799534.1"/>
    </source>
</evidence>
<dbReference type="RefSeq" id="WP_212674682.1">
    <property type="nucleotide sequence ID" value="NZ_JAGSPJ010000002.1"/>
</dbReference>
<protein>
    <submittedName>
        <fullName evidence="1">Uncharacterized protein</fullName>
    </submittedName>
</protein>
<accession>A0A941IBW6</accession>
<dbReference type="Proteomes" id="UP000678545">
    <property type="component" value="Unassembled WGS sequence"/>
</dbReference>
<gene>
    <name evidence="1" type="ORF">KDM90_05945</name>
</gene>
<sequence length="463" mass="52576">MTVVFFQNEKPFMLIQYKTKQCHTRSTGLIEFLNVLVDAYPSALDFKGIQTYFPCINPRQVARYVDKLEGDRMFIIDYRTKTCGPFRLSVSPKEIQLPRIVRLQVENPLSGLSKPKKLDSDNLETLLSPQWIPWVENLTQANLCLNNSYLGVNCDPFLFLDSADRAAKKLPDWAQLVVNICRAHIFERKSLYSKARSALRCLNSAKNEGQIPDNILVRGRLCEAKILYDQGRYQASEEILDQLPESIKYTPPLWFNIQALNSGQKFLQSTADPGQQRLLLSETLSALMLAFSDVFLMHGDSSLLDALSFNIGNNLLRGIRKGVLPTPYVSTVLEWFFLSIFIGRELGTGSHSVLTQLLIIDVLEEFEPQTEGLPAQLEKLSSSKLERENYLKIQLKRAEQSGHRGEIAECLLRLAKITEDNALSMSYFKKARDGVLKIQHKALLTEIDLALDIRKKTNNETAN</sequence>
<name>A0A941IBW6_9BURK</name>
<evidence type="ECO:0000313" key="2">
    <source>
        <dbReference type="Proteomes" id="UP000678545"/>
    </source>
</evidence>
<comment type="caution">
    <text evidence="1">The sequence shown here is derived from an EMBL/GenBank/DDBJ whole genome shotgun (WGS) entry which is preliminary data.</text>
</comment>
<dbReference type="EMBL" id="JAGSPJ010000002">
    <property type="protein sequence ID" value="MBR7799534.1"/>
    <property type="molecule type" value="Genomic_DNA"/>
</dbReference>